<dbReference type="PANTHER" id="PTHR46825:SF9">
    <property type="entry name" value="BETA-LACTAMASE-RELATED DOMAIN-CONTAINING PROTEIN"/>
    <property type="match status" value="1"/>
</dbReference>
<name>A0ABV6XN16_9ACTN</name>
<dbReference type="RefSeq" id="WP_380565184.1">
    <property type="nucleotide sequence ID" value="NZ_JBEUKS010000005.1"/>
</dbReference>
<dbReference type="EC" id="3.1.1.103" evidence="2"/>
<evidence type="ECO:0000313" key="2">
    <source>
        <dbReference type="EMBL" id="MFC1439662.1"/>
    </source>
</evidence>
<dbReference type="InterPro" id="IPR050491">
    <property type="entry name" value="AmpC-like"/>
</dbReference>
<dbReference type="EMBL" id="JBEUKS010000005">
    <property type="protein sequence ID" value="MFC1439662.1"/>
    <property type="molecule type" value="Genomic_DNA"/>
</dbReference>
<evidence type="ECO:0000313" key="3">
    <source>
        <dbReference type="Proteomes" id="UP001592581"/>
    </source>
</evidence>
<organism evidence="2 3">
    <name type="scientific">Streptacidiphilus jeojiensis</name>
    <dbReference type="NCBI Taxonomy" id="3229225"/>
    <lineage>
        <taxon>Bacteria</taxon>
        <taxon>Bacillati</taxon>
        <taxon>Actinomycetota</taxon>
        <taxon>Actinomycetes</taxon>
        <taxon>Kitasatosporales</taxon>
        <taxon>Streptomycetaceae</taxon>
        <taxon>Streptacidiphilus</taxon>
    </lineage>
</organism>
<dbReference type="Pfam" id="PF00144">
    <property type="entry name" value="Beta-lactamase"/>
    <property type="match status" value="1"/>
</dbReference>
<dbReference type="Gene3D" id="3.40.710.10">
    <property type="entry name" value="DD-peptidase/beta-lactamase superfamily"/>
    <property type="match status" value="1"/>
</dbReference>
<sequence length="461" mass="49263">MSHETLSEVVRATAARFDIPGVAVGVWADGREAFACQGVTSIDNPLPVDPGTLFVLGSISKSCTATALMRLVASGQVELDAPVRRYVPELVLADEQVAAEITVLNLLNHTAGLDWRIIADTGDGDDALAGYVERLAGLKLIAPPNSRASYSQAGYNLLGRVIEKVTGQTYEQAVATLLLEPVGMEQSRYTPADAMLRRFAVGHNAGEDGALAVVRQWKDTRANNPGGGLVSSVADQLRWARFHLDGSRTASGEQLLPAELLRQMQQPTVELRASTLGDAIGLCWFLRDVDGVRTVGHGGSANGQFAELLMVPERDFAVVVLSNAGPDGIPFNQEIVRWALESYLGVADRDPVSLPYDEEQARQIVGDYENDAMSLVIASDGTALTLEVMIKPEIRAASDTELPADYPPFDLGLLPGDTDEYIVTSGALKGQRGYCTRDTAGTVTGVDLAGRLFKRAPAASD</sequence>
<keyword evidence="2" id="KW-0378">Hydrolase</keyword>
<keyword evidence="3" id="KW-1185">Reference proteome</keyword>
<protein>
    <submittedName>
        <fullName evidence="2">Serine hydrolase domain-containing protein</fullName>
        <ecNumber evidence="2">3.1.1.103</ecNumber>
    </submittedName>
</protein>
<gene>
    <name evidence="2" type="ORF">ABUW04_15495</name>
</gene>
<dbReference type="InterPro" id="IPR012338">
    <property type="entry name" value="Beta-lactam/transpept-like"/>
</dbReference>
<feature type="domain" description="Beta-lactamase-related" evidence="1">
    <location>
        <begin position="9"/>
        <end position="326"/>
    </location>
</feature>
<dbReference type="PANTHER" id="PTHR46825">
    <property type="entry name" value="D-ALANYL-D-ALANINE-CARBOXYPEPTIDASE/ENDOPEPTIDASE AMPH"/>
    <property type="match status" value="1"/>
</dbReference>
<accession>A0ABV6XN16</accession>
<reference evidence="2 3" key="1">
    <citation type="submission" date="2024-06" db="EMBL/GenBank/DDBJ databases">
        <authorList>
            <person name="Lee S.D."/>
        </authorList>
    </citation>
    <scope>NUCLEOTIDE SEQUENCE [LARGE SCALE GENOMIC DNA]</scope>
    <source>
        <strain evidence="2 3">N1-10</strain>
    </source>
</reference>
<dbReference type="SUPFAM" id="SSF56601">
    <property type="entry name" value="beta-lactamase/transpeptidase-like"/>
    <property type="match status" value="1"/>
</dbReference>
<evidence type="ECO:0000259" key="1">
    <source>
        <dbReference type="Pfam" id="PF00144"/>
    </source>
</evidence>
<proteinExistence type="predicted"/>
<dbReference type="GO" id="GO:0016787">
    <property type="term" value="F:hydrolase activity"/>
    <property type="evidence" value="ECO:0007669"/>
    <property type="project" value="UniProtKB-KW"/>
</dbReference>
<comment type="caution">
    <text evidence="2">The sequence shown here is derived from an EMBL/GenBank/DDBJ whole genome shotgun (WGS) entry which is preliminary data.</text>
</comment>
<dbReference type="Proteomes" id="UP001592581">
    <property type="component" value="Unassembled WGS sequence"/>
</dbReference>
<dbReference type="InterPro" id="IPR001466">
    <property type="entry name" value="Beta-lactam-related"/>
</dbReference>